<dbReference type="Proteomes" id="UP000017396">
    <property type="component" value="Chromosome"/>
</dbReference>
<dbReference type="AlphaFoldDB" id="U5QJN9"/>
<dbReference type="STRING" id="1183438.GKIL_2966"/>
<dbReference type="HOGENOM" id="CLU_176179_0_0_3"/>
<evidence type="ECO:0000313" key="2">
    <source>
        <dbReference type="Proteomes" id="UP000017396"/>
    </source>
</evidence>
<keyword evidence="2" id="KW-1185">Reference proteome</keyword>
<proteinExistence type="predicted"/>
<evidence type="ECO:0000313" key="1">
    <source>
        <dbReference type="EMBL" id="AGY59212.1"/>
    </source>
</evidence>
<dbReference type="KEGG" id="glj:GKIL_2966"/>
<organism evidence="1 2">
    <name type="scientific">Gloeobacter kilaueensis (strain ATCC BAA-2537 / CCAP 1431/1 / ULC 316 / JS1)</name>
    <dbReference type="NCBI Taxonomy" id="1183438"/>
    <lineage>
        <taxon>Bacteria</taxon>
        <taxon>Bacillati</taxon>
        <taxon>Cyanobacteriota</taxon>
        <taxon>Cyanophyceae</taxon>
        <taxon>Gloeobacterales</taxon>
        <taxon>Gloeobacteraceae</taxon>
        <taxon>Gloeobacter</taxon>
    </lineage>
</organism>
<reference evidence="1 2" key="1">
    <citation type="journal article" date="2013" name="PLoS ONE">
        <title>Cultivation and Complete Genome Sequencing of Gloeobacter kilaueensis sp. nov., from a Lava Cave in Kilauea Caldera, Hawai'i.</title>
        <authorList>
            <person name="Saw J.H."/>
            <person name="Schatz M."/>
            <person name="Brown M.V."/>
            <person name="Kunkel D.D."/>
            <person name="Foster J.S."/>
            <person name="Shick H."/>
            <person name="Christensen S."/>
            <person name="Hou S."/>
            <person name="Wan X."/>
            <person name="Donachie S.P."/>
        </authorList>
    </citation>
    <scope>NUCLEOTIDE SEQUENCE [LARGE SCALE GENOMIC DNA]</scope>
    <source>
        <strain evidence="2">JS</strain>
    </source>
</reference>
<gene>
    <name evidence="1" type="ORF">GKIL_2966</name>
</gene>
<sequence>MSNLPQFLFQTFAHPDQAAHGRQVHYTPARDIADWLLQARGEVRTAELVYSAHLEAYFYRCEHPADRAVQEEFGFILQPSTARY</sequence>
<dbReference type="RefSeq" id="WP_023174449.1">
    <property type="nucleotide sequence ID" value="NC_022600.1"/>
</dbReference>
<name>U5QJN9_GLOK1</name>
<protein>
    <submittedName>
        <fullName evidence="1">Uncharacterized protein</fullName>
    </submittedName>
</protein>
<dbReference type="EMBL" id="CP003587">
    <property type="protein sequence ID" value="AGY59212.1"/>
    <property type="molecule type" value="Genomic_DNA"/>
</dbReference>
<accession>U5QJN9</accession>